<comment type="caution">
    <text evidence="1">The sequence shown here is derived from an EMBL/GenBank/DDBJ whole genome shotgun (WGS) entry which is preliminary data.</text>
</comment>
<protein>
    <submittedName>
        <fullName evidence="1">Uncharacterized protein</fullName>
    </submittedName>
</protein>
<evidence type="ECO:0000313" key="2">
    <source>
        <dbReference type="Proteomes" id="UP000618931"/>
    </source>
</evidence>
<evidence type="ECO:0000313" key="1">
    <source>
        <dbReference type="EMBL" id="MBF9221768.1"/>
    </source>
</evidence>
<proteinExistence type="predicted"/>
<dbReference type="EMBL" id="JADQDM010000005">
    <property type="protein sequence ID" value="MBF9221768.1"/>
    <property type="molecule type" value="Genomic_DNA"/>
</dbReference>
<keyword evidence="2" id="KW-1185">Reference proteome</keyword>
<name>A0ABS0I4B7_9BACT</name>
<organism evidence="1 2">
    <name type="scientific">Hymenobacter ruricola</name>
    <dbReference type="NCBI Taxonomy" id="2791023"/>
    <lineage>
        <taxon>Bacteria</taxon>
        <taxon>Pseudomonadati</taxon>
        <taxon>Bacteroidota</taxon>
        <taxon>Cytophagia</taxon>
        <taxon>Cytophagales</taxon>
        <taxon>Hymenobacteraceae</taxon>
        <taxon>Hymenobacter</taxon>
    </lineage>
</organism>
<gene>
    <name evidence="1" type="ORF">I2H31_11710</name>
</gene>
<dbReference type="RefSeq" id="WP_196293227.1">
    <property type="nucleotide sequence ID" value="NZ_JADQDM010000005.1"/>
</dbReference>
<sequence length="136" mass="15860">MYRRFEKEPLASPDGKTVSASAFPLRDDSYNRGLFCRHHEDVLYDETKENNTHYFAKWGVAEFAHADFTAIYELDEPKDLRQFHVTIAHVPNECMYPHSQMVVTLEGVEAAVPKSIRTKIRERLLRICRIVKHVDP</sequence>
<reference evidence="1 2" key="1">
    <citation type="submission" date="2020-11" db="EMBL/GenBank/DDBJ databases">
        <authorList>
            <person name="Kim M.K."/>
        </authorList>
    </citation>
    <scope>NUCLEOTIDE SEQUENCE [LARGE SCALE GENOMIC DNA]</scope>
    <source>
        <strain evidence="1 2">BT662</strain>
    </source>
</reference>
<accession>A0ABS0I4B7</accession>
<dbReference type="Proteomes" id="UP000618931">
    <property type="component" value="Unassembled WGS sequence"/>
</dbReference>